<organism evidence="16 17">
    <name type="scientific">Candidatus Terrybacteria bacterium RIFCSPLOWO2_01_FULL_40_23</name>
    <dbReference type="NCBI Taxonomy" id="1802366"/>
    <lineage>
        <taxon>Bacteria</taxon>
        <taxon>Candidatus Terryibacteriota</taxon>
    </lineage>
</organism>
<keyword evidence="8 13" id="KW-0460">Magnesium</keyword>
<gene>
    <name evidence="13" type="primary">ligA</name>
    <name evidence="16" type="ORF">A3A97_01740</name>
</gene>
<keyword evidence="13" id="KW-0464">Manganese</keyword>
<reference evidence="16 17" key="1">
    <citation type="journal article" date="2016" name="Nat. Commun.">
        <title>Thousands of microbial genomes shed light on interconnected biogeochemical processes in an aquifer system.</title>
        <authorList>
            <person name="Anantharaman K."/>
            <person name="Brown C.T."/>
            <person name="Hug L.A."/>
            <person name="Sharon I."/>
            <person name="Castelle C.J."/>
            <person name="Probst A.J."/>
            <person name="Thomas B.C."/>
            <person name="Singh A."/>
            <person name="Wilkins M.J."/>
            <person name="Karaoz U."/>
            <person name="Brodie E.L."/>
            <person name="Williams K.H."/>
            <person name="Hubbard S.S."/>
            <person name="Banfield J.F."/>
        </authorList>
    </citation>
    <scope>NUCLEOTIDE SEQUENCE [LARGE SCALE GENOMIC DNA]</scope>
</reference>
<evidence type="ECO:0000256" key="10">
    <source>
        <dbReference type="ARBA" id="ARBA00023204"/>
    </source>
</evidence>
<keyword evidence="9 13" id="KW-0520">NAD</keyword>
<dbReference type="SUPFAM" id="SSF52113">
    <property type="entry name" value="BRCT domain"/>
    <property type="match status" value="1"/>
</dbReference>
<evidence type="ECO:0000256" key="5">
    <source>
        <dbReference type="ARBA" id="ARBA00022723"/>
    </source>
</evidence>
<dbReference type="FunFam" id="2.40.50.140:FF:000012">
    <property type="entry name" value="DNA ligase"/>
    <property type="match status" value="1"/>
</dbReference>
<dbReference type="SMART" id="SM00292">
    <property type="entry name" value="BRCT"/>
    <property type="match status" value="1"/>
</dbReference>
<feature type="active site" description="N6-AMP-lysine intermediate" evidence="13">
    <location>
        <position position="126"/>
    </location>
</feature>
<evidence type="ECO:0000259" key="15">
    <source>
        <dbReference type="PROSITE" id="PS50172"/>
    </source>
</evidence>
<dbReference type="EC" id="6.5.1.2" evidence="1 13"/>
<dbReference type="NCBIfam" id="NF005932">
    <property type="entry name" value="PRK07956.1"/>
    <property type="match status" value="1"/>
</dbReference>
<dbReference type="Gene3D" id="2.40.50.140">
    <property type="entry name" value="Nucleic acid-binding proteins"/>
    <property type="match status" value="1"/>
</dbReference>
<dbReference type="Gene3D" id="1.10.287.610">
    <property type="entry name" value="Helix hairpin bin"/>
    <property type="match status" value="1"/>
</dbReference>
<feature type="binding site" evidence="13">
    <location>
        <position position="124"/>
    </location>
    <ligand>
        <name>NAD(+)</name>
        <dbReference type="ChEBI" id="CHEBI:57540"/>
    </ligand>
</feature>
<feature type="binding site" evidence="13">
    <location>
        <position position="440"/>
    </location>
    <ligand>
        <name>Zn(2+)</name>
        <dbReference type="ChEBI" id="CHEBI:29105"/>
    </ligand>
</feature>
<dbReference type="InterPro" id="IPR004150">
    <property type="entry name" value="NAD_DNA_ligase_OB"/>
</dbReference>
<evidence type="ECO:0000256" key="2">
    <source>
        <dbReference type="ARBA" id="ARBA00013308"/>
    </source>
</evidence>
<proteinExistence type="inferred from homology"/>
<dbReference type="PANTHER" id="PTHR23389">
    <property type="entry name" value="CHROMOSOME TRANSMISSION FIDELITY FACTOR 18"/>
    <property type="match status" value="1"/>
</dbReference>
<evidence type="ECO:0000313" key="17">
    <source>
        <dbReference type="Proteomes" id="UP000176951"/>
    </source>
</evidence>
<dbReference type="Pfam" id="PF01653">
    <property type="entry name" value="DNA_ligase_aden"/>
    <property type="match status" value="2"/>
</dbReference>
<dbReference type="InterPro" id="IPR001679">
    <property type="entry name" value="DNA_ligase"/>
</dbReference>
<feature type="binding site" evidence="13">
    <location>
        <begin position="92"/>
        <end position="93"/>
    </location>
    <ligand>
        <name>NAD(+)</name>
        <dbReference type="ChEBI" id="CHEBI:57540"/>
    </ligand>
</feature>
<dbReference type="Gene3D" id="3.40.50.10190">
    <property type="entry name" value="BRCT domain"/>
    <property type="match status" value="1"/>
</dbReference>
<keyword evidence="7 13" id="KW-0862">Zinc</keyword>
<dbReference type="SUPFAM" id="SSF56091">
    <property type="entry name" value="DNA ligase/mRNA capping enzyme, catalytic domain"/>
    <property type="match status" value="1"/>
</dbReference>
<dbReference type="PROSITE" id="PS01056">
    <property type="entry name" value="DNA_LIGASE_N2"/>
    <property type="match status" value="1"/>
</dbReference>
<dbReference type="Pfam" id="PF00533">
    <property type="entry name" value="BRCT"/>
    <property type="match status" value="1"/>
</dbReference>
<comment type="similarity">
    <text evidence="12 13">Belongs to the NAD-dependent DNA ligase family. LigA subfamily.</text>
</comment>
<dbReference type="SUPFAM" id="SSF47781">
    <property type="entry name" value="RuvA domain 2-like"/>
    <property type="match status" value="1"/>
</dbReference>
<dbReference type="Gene3D" id="6.20.10.30">
    <property type="match status" value="1"/>
</dbReference>
<protein>
    <recommendedName>
        <fullName evidence="2 13">DNA ligase</fullName>
        <ecNumber evidence="1 13">6.5.1.2</ecNumber>
    </recommendedName>
    <alternativeName>
        <fullName evidence="13">Polydeoxyribonucleotide synthase [NAD(+)]</fullName>
    </alternativeName>
</protein>
<evidence type="ECO:0000256" key="4">
    <source>
        <dbReference type="ARBA" id="ARBA00022705"/>
    </source>
</evidence>
<dbReference type="Gene3D" id="1.10.150.20">
    <property type="entry name" value="5' to 3' exonuclease, C-terminal subdomain"/>
    <property type="match status" value="2"/>
</dbReference>
<feature type="binding site" evidence="13">
    <location>
        <position position="147"/>
    </location>
    <ligand>
        <name>NAD(+)</name>
        <dbReference type="ChEBI" id="CHEBI:57540"/>
    </ligand>
</feature>
<evidence type="ECO:0000256" key="9">
    <source>
        <dbReference type="ARBA" id="ARBA00023027"/>
    </source>
</evidence>
<dbReference type="GO" id="GO:0005829">
    <property type="term" value="C:cytosol"/>
    <property type="evidence" value="ECO:0007669"/>
    <property type="project" value="TreeGrafter"/>
</dbReference>
<dbReference type="AlphaFoldDB" id="A0A1G2PT70"/>
<dbReference type="InterPro" id="IPR013840">
    <property type="entry name" value="DNAligase_N"/>
</dbReference>
<accession>A0A1G2PT70</accession>
<dbReference type="GO" id="GO:0006281">
    <property type="term" value="P:DNA repair"/>
    <property type="evidence" value="ECO:0007669"/>
    <property type="project" value="UniProtKB-KW"/>
</dbReference>
<dbReference type="Pfam" id="PF03119">
    <property type="entry name" value="DNA_ligase_ZBD"/>
    <property type="match status" value="1"/>
</dbReference>
<dbReference type="EMBL" id="MHSW01000029">
    <property type="protein sequence ID" value="OHA50792.1"/>
    <property type="molecule type" value="Genomic_DNA"/>
</dbReference>
<evidence type="ECO:0000313" key="16">
    <source>
        <dbReference type="EMBL" id="OHA50792.1"/>
    </source>
</evidence>
<comment type="caution">
    <text evidence="16">The sequence shown here is derived from an EMBL/GenBank/DDBJ whole genome shotgun (WGS) entry which is preliminary data.</text>
</comment>
<dbReference type="Pfam" id="PF22745">
    <property type="entry name" value="Nlig-Ia"/>
    <property type="match status" value="1"/>
</dbReference>
<dbReference type="NCBIfam" id="TIGR00575">
    <property type="entry name" value="dnlj"/>
    <property type="match status" value="1"/>
</dbReference>
<dbReference type="InterPro" id="IPR012340">
    <property type="entry name" value="NA-bd_OB-fold"/>
</dbReference>
<sequence length="696" mass="78202">MDRTQNKNLKERIKIEDRINKLRKEIEKHRYLYHVLDSPEISDSALDSLKHELEQLENQYPELITQDSPTQRIGGEAKKEFAKVVHSSPMLSFTDVFSEEEFGAWGRRNEDFIDKTISDGFYCELKIDGLAVSLIYKNGVFTTGSTRGNGAIGEEVTMNLKTIEAIPLKLREPEIIYSELKKAGFEKAANFFRNGWPKELEVRGEVFMNTKDFLTLNKIQTKNNKPLFANPRNVAAGSIRQLDPKITSSRRLDSFAYDLVTDMGQVTHEEIHKILKILGFKTNSHNKFCADVNEVMAFHKKWGIDRDKLAYEIDGVVVIVNDIGTFKSFSVVGKAPRGAVAFKFALKEAETIVEDIKIQVGRTGALTPVAVLKPVQIGGVTVQHASLHNADEIERLGLYIGDTVIIGRAGDVIPKVLRVLPAMRPRNARKFKMPSLCPSCGKKVERINAEDVIIRCINKDCPAKHREWLYHFTSRAAFDIVGLGPKILDRLLEEGLIEDGADIFTIDPKVIATLSQFGERSAQKLYTSIEKSKTIPLERFIYALGIPNVGEETSLVLAQHFGTLDRMVKATAEELNNIEDIGDLTAKSIADWFKNLQNRKLIQKFLKVGLKILLVKKQTTPGKLTNKSFVLTGIMDSMSRDKAKQRIREAGGKISESVSKNTDFVVVGSEPGDKYKKAKQIGIKTINEKELLELLK</sequence>
<feature type="binding site" evidence="13">
    <location>
        <position position="205"/>
    </location>
    <ligand>
        <name>NAD(+)</name>
        <dbReference type="ChEBI" id="CHEBI:57540"/>
    </ligand>
</feature>
<keyword evidence="10 13" id="KW-0234">DNA repair</keyword>
<dbReference type="Pfam" id="PF14520">
    <property type="entry name" value="HHH_5"/>
    <property type="match status" value="1"/>
</dbReference>
<dbReference type="InterPro" id="IPR004149">
    <property type="entry name" value="Znf_DNAligase_C4"/>
</dbReference>
<dbReference type="Pfam" id="PF03120">
    <property type="entry name" value="OB_DNA_ligase"/>
    <property type="match status" value="1"/>
</dbReference>
<evidence type="ECO:0000256" key="6">
    <source>
        <dbReference type="ARBA" id="ARBA00022763"/>
    </source>
</evidence>
<name>A0A1G2PT70_9BACT</name>
<comment type="catalytic activity">
    <reaction evidence="11 13 14">
        <text>NAD(+) + (deoxyribonucleotide)n-3'-hydroxyl + 5'-phospho-(deoxyribonucleotide)m = (deoxyribonucleotide)n+m + AMP + beta-nicotinamide D-nucleotide.</text>
        <dbReference type="EC" id="6.5.1.2"/>
    </reaction>
</comment>
<dbReference type="GO" id="GO:0006260">
    <property type="term" value="P:DNA replication"/>
    <property type="evidence" value="ECO:0007669"/>
    <property type="project" value="UniProtKB-KW"/>
</dbReference>
<dbReference type="GO" id="GO:0046872">
    <property type="term" value="F:metal ion binding"/>
    <property type="evidence" value="ECO:0007669"/>
    <property type="project" value="UniProtKB-KW"/>
</dbReference>
<dbReference type="InterPro" id="IPR018239">
    <property type="entry name" value="DNA_ligase_AS"/>
</dbReference>
<dbReference type="InterPro" id="IPR036420">
    <property type="entry name" value="BRCT_dom_sf"/>
</dbReference>
<keyword evidence="5 13" id="KW-0479">Metal-binding</keyword>
<dbReference type="PROSITE" id="PS01055">
    <property type="entry name" value="DNA_LIGASE_N1"/>
    <property type="match status" value="1"/>
</dbReference>
<dbReference type="SUPFAM" id="SSF50249">
    <property type="entry name" value="Nucleic acid-binding proteins"/>
    <property type="match status" value="1"/>
</dbReference>
<evidence type="ECO:0000256" key="13">
    <source>
        <dbReference type="HAMAP-Rule" id="MF_01588"/>
    </source>
</evidence>
<evidence type="ECO:0000256" key="1">
    <source>
        <dbReference type="ARBA" id="ARBA00012722"/>
    </source>
</evidence>
<keyword evidence="4 13" id="KW-0235">DNA replication</keyword>
<keyword evidence="3 13" id="KW-0436">Ligase</keyword>
<feature type="binding site" evidence="13">
    <location>
        <position position="343"/>
    </location>
    <ligand>
        <name>NAD(+)</name>
        <dbReference type="ChEBI" id="CHEBI:57540"/>
    </ligand>
</feature>
<dbReference type="InterPro" id="IPR033136">
    <property type="entry name" value="DNA_ligase_CS"/>
</dbReference>
<feature type="binding site" evidence="13">
    <location>
        <position position="437"/>
    </location>
    <ligand>
        <name>Zn(2+)</name>
        <dbReference type="ChEBI" id="CHEBI:29105"/>
    </ligand>
</feature>
<dbReference type="PIRSF" id="PIRSF001604">
    <property type="entry name" value="LigA"/>
    <property type="match status" value="1"/>
</dbReference>
<evidence type="ECO:0000256" key="3">
    <source>
        <dbReference type="ARBA" id="ARBA00022598"/>
    </source>
</evidence>
<dbReference type="GO" id="GO:0003911">
    <property type="term" value="F:DNA ligase (NAD+) activity"/>
    <property type="evidence" value="ECO:0007669"/>
    <property type="project" value="UniProtKB-UniRule"/>
</dbReference>
<dbReference type="Gene3D" id="3.30.470.30">
    <property type="entry name" value="DNA ligase/mRNA capping enzyme"/>
    <property type="match status" value="1"/>
</dbReference>
<dbReference type="InterPro" id="IPR010994">
    <property type="entry name" value="RuvA_2-like"/>
</dbReference>
<evidence type="ECO:0000256" key="11">
    <source>
        <dbReference type="ARBA" id="ARBA00034005"/>
    </source>
</evidence>
<comment type="cofactor">
    <cofactor evidence="13">
        <name>Mg(2+)</name>
        <dbReference type="ChEBI" id="CHEBI:18420"/>
    </cofactor>
    <cofactor evidence="13">
        <name>Mn(2+)</name>
        <dbReference type="ChEBI" id="CHEBI:29035"/>
    </cofactor>
</comment>
<dbReference type="FunFam" id="1.10.287.610:FF:000002">
    <property type="entry name" value="DNA ligase"/>
    <property type="match status" value="1"/>
</dbReference>
<keyword evidence="6 13" id="KW-0227">DNA damage</keyword>
<dbReference type="CDD" id="cd00114">
    <property type="entry name" value="LIGANc"/>
    <property type="match status" value="1"/>
</dbReference>
<dbReference type="InterPro" id="IPR001357">
    <property type="entry name" value="BRCT_dom"/>
</dbReference>
<dbReference type="Proteomes" id="UP000176951">
    <property type="component" value="Unassembled WGS sequence"/>
</dbReference>
<dbReference type="HAMAP" id="MF_01588">
    <property type="entry name" value="DNA_ligase_A"/>
    <property type="match status" value="1"/>
</dbReference>
<evidence type="ECO:0000256" key="12">
    <source>
        <dbReference type="ARBA" id="ARBA00060881"/>
    </source>
</evidence>
<evidence type="ECO:0000256" key="14">
    <source>
        <dbReference type="RuleBase" id="RU000618"/>
    </source>
</evidence>
<dbReference type="PANTHER" id="PTHR23389:SF9">
    <property type="entry name" value="DNA LIGASE"/>
    <property type="match status" value="1"/>
</dbReference>
<dbReference type="InterPro" id="IPR041663">
    <property type="entry name" value="DisA/LigA_HHH"/>
</dbReference>
<dbReference type="CDD" id="cd17748">
    <property type="entry name" value="BRCT_DNA_ligase_like"/>
    <property type="match status" value="1"/>
</dbReference>
<dbReference type="Pfam" id="PF12826">
    <property type="entry name" value="HHH_2"/>
    <property type="match status" value="1"/>
</dbReference>
<dbReference type="PROSITE" id="PS50172">
    <property type="entry name" value="BRCT"/>
    <property type="match status" value="1"/>
</dbReference>
<evidence type="ECO:0000256" key="7">
    <source>
        <dbReference type="ARBA" id="ARBA00022833"/>
    </source>
</evidence>
<comment type="caution">
    <text evidence="13">Lacks conserved residue(s) required for the propagation of feature annotation.</text>
</comment>
<feature type="binding site" evidence="13">
    <location>
        <position position="456"/>
    </location>
    <ligand>
        <name>Zn(2+)</name>
        <dbReference type="ChEBI" id="CHEBI:29105"/>
    </ligand>
</feature>
<evidence type="ECO:0000256" key="8">
    <source>
        <dbReference type="ARBA" id="ARBA00022842"/>
    </source>
</evidence>
<feature type="domain" description="BRCT" evidence="15">
    <location>
        <begin position="619"/>
        <end position="696"/>
    </location>
</feature>
<dbReference type="InterPro" id="IPR013839">
    <property type="entry name" value="DNAligase_adenylation"/>
</dbReference>
<dbReference type="FunFam" id="1.10.150.20:FF:000006">
    <property type="entry name" value="DNA ligase"/>
    <property type="match status" value="1"/>
</dbReference>
<dbReference type="SMART" id="SM00532">
    <property type="entry name" value="LIGANc"/>
    <property type="match status" value="1"/>
</dbReference>
<feature type="binding site" evidence="13">
    <location>
        <position position="461"/>
    </location>
    <ligand>
        <name>Zn(2+)</name>
        <dbReference type="ChEBI" id="CHEBI:29105"/>
    </ligand>
</feature>
<comment type="function">
    <text evidence="13">DNA ligase that catalyzes the formation of phosphodiester linkages between 5'-phosphoryl and 3'-hydroxyl groups in double-stranded DNA using NAD as a coenzyme and as the energy source for the reaction. It is essential for DNA replication and repair of damaged DNA.</text>
</comment>